<dbReference type="Pfam" id="PF17755">
    <property type="entry name" value="UvrA_DNA-bind"/>
    <property type="match status" value="1"/>
</dbReference>
<dbReference type="GO" id="GO:0005524">
    <property type="term" value="F:ATP binding"/>
    <property type="evidence" value="ECO:0007669"/>
    <property type="project" value="UniProtKB-KW"/>
</dbReference>
<dbReference type="PANTHER" id="PTHR43152">
    <property type="entry name" value="UVRABC SYSTEM PROTEIN A"/>
    <property type="match status" value="1"/>
</dbReference>
<evidence type="ECO:0000256" key="15">
    <source>
        <dbReference type="ARBA" id="ARBA00039316"/>
    </source>
</evidence>
<dbReference type="EMBL" id="CP001778">
    <property type="protein sequence ID" value="ADD45427.1"/>
    <property type="molecule type" value="Genomic_DNA"/>
</dbReference>
<gene>
    <name evidence="18" type="ordered locus">Snas_5797</name>
</gene>
<dbReference type="OrthoDB" id="9809851at2"/>
<keyword evidence="13" id="KW-0234">DNA repair</keyword>
<evidence type="ECO:0000256" key="13">
    <source>
        <dbReference type="ARBA" id="ARBA00023204"/>
    </source>
</evidence>
<dbReference type="PROSITE" id="PS00211">
    <property type="entry name" value="ABC_TRANSPORTER_1"/>
    <property type="match status" value="1"/>
</dbReference>
<dbReference type="Proteomes" id="UP000000844">
    <property type="component" value="Chromosome"/>
</dbReference>
<accession>D3PYZ8</accession>
<sequence length="780" mass="84171">MHSGSTSIDITGARENNLKNIDITIPKHRITVFTGVSGSGKSSIVFDTVAAEAQRQINETHSAFVRGFLPKYGQPDADAIENLSAAIIIDQQRLGGNSRSTVGTITDIYTLLRLLYSRVGSPNIGGAYVFSFNDPAGMCERCQGLGRVVTVDMDEFVDMSKSLNEGALLHPDFKVGKWFWNMYSASGFFDMDKPLAEYGKEELDILFHGTDAKIPFAWEGGTINSKYEGAVEKFTRLIMSKSAEEMSDRNRAIFERFTTTGVCDACEGLRLNEKVRSCKLAGLHIAEMASMEITDLVRVLSGVDGGSSQRVLDSLLERLDHLITIGLGYLSLHRATGSLSGGESQRIKTVRNLNSSLTEMMYIFDEPSIGLHARDVHRMNELLVKLRDKGNTVLVVEHDPDVIAVADHVIDVGPGAGTHGGTIVYEGPVAGLKEADTPTGAQLRRRSGLKDETRAANGKYPVADVNSHNVSGVSVDFPAGVLTVVTGVAGSGKSTLVTEGLLTQHPDAIVIDQTAVAANRRSNTATYTGLADGIRKLFANVNGVKPSLFSFNSDGACPDCQGHGVIYTDLAFMDGVKTPCETCEGKRFKSEVLAHTVRGKNISDVLNLTAEEAAEFFTEKKLRTVLRALNDVGLDYLTLGQPLNTLSGGECQRIKLATELSSMYSQASPAPTGSIGSGARASSFSARLNRLYVMDEPTTGLHMSDIEKLLGLFDHLVDSGNTVIIIEHNMDVIKHADWIIDLGPDGGSSGGRVMFEGTPRQLLDTRGSHTGDFLRRELAA</sequence>
<dbReference type="GO" id="GO:0003677">
    <property type="term" value="F:DNA binding"/>
    <property type="evidence" value="ECO:0007669"/>
    <property type="project" value="UniProtKB-KW"/>
</dbReference>
<keyword evidence="4" id="KW-0677">Repeat</keyword>
<evidence type="ECO:0000256" key="4">
    <source>
        <dbReference type="ARBA" id="ARBA00022737"/>
    </source>
</evidence>
<keyword evidence="19" id="KW-1185">Reference proteome</keyword>
<dbReference type="GO" id="GO:0004518">
    <property type="term" value="F:nuclease activity"/>
    <property type="evidence" value="ECO:0007669"/>
    <property type="project" value="UniProtKB-KW"/>
</dbReference>
<dbReference type="Gene3D" id="3.40.50.300">
    <property type="entry name" value="P-loop containing nucleotide triphosphate hydrolases"/>
    <property type="match status" value="2"/>
</dbReference>
<dbReference type="PROSITE" id="PS50893">
    <property type="entry name" value="ABC_TRANSPORTER_2"/>
    <property type="match status" value="1"/>
</dbReference>
<keyword evidence="2" id="KW-0963">Cytoplasm</keyword>
<dbReference type="PANTHER" id="PTHR43152:SF2">
    <property type="entry name" value="DRUG RESISTANCE ABC TRANSPORTER"/>
    <property type="match status" value="1"/>
</dbReference>
<dbReference type="SUPFAM" id="SSF52540">
    <property type="entry name" value="P-loop containing nucleoside triphosphate hydrolases"/>
    <property type="match status" value="2"/>
</dbReference>
<keyword evidence="11" id="KW-0267">Excision nuclease</keyword>
<name>D3PYZ8_STANL</name>
<evidence type="ECO:0000256" key="16">
    <source>
        <dbReference type="ARBA" id="ARBA00042156"/>
    </source>
</evidence>
<dbReference type="eggNOG" id="COG0178">
    <property type="taxonomic scope" value="Bacteria"/>
</dbReference>
<dbReference type="GO" id="GO:0016887">
    <property type="term" value="F:ATP hydrolysis activity"/>
    <property type="evidence" value="ECO:0007669"/>
    <property type="project" value="InterPro"/>
</dbReference>
<comment type="subcellular location">
    <subcellularLocation>
        <location evidence="1">Cytoplasm</location>
    </subcellularLocation>
</comment>
<dbReference type="Gene3D" id="1.20.1580.10">
    <property type="entry name" value="ABC transporter ATPase like domain"/>
    <property type="match status" value="2"/>
</dbReference>
<keyword evidence="12" id="KW-0238">DNA-binding</keyword>
<dbReference type="GO" id="GO:0005737">
    <property type="term" value="C:cytoplasm"/>
    <property type="evidence" value="ECO:0007669"/>
    <property type="project" value="UniProtKB-SubCell"/>
</dbReference>
<evidence type="ECO:0000256" key="5">
    <source>
        <dbReference type="ARBA" id="ARBA00022741"/>
    </source>
</evidence>
<keyword evidence="7" id="KW-0228">DNA excision</keyword>
<dbReference type="Gene3D" id="1.10.8.280">
    <property type="entry name" value="ABC transporter ATPase domain-like"/>
    <property type="match status" value="1"/>
</dbReference>
<evidence type="ECO:0000256" key="12">
    <source>
        <dbReference type="ARBA" id="ARBA00023125"/>
    </source>
</evidence>
<dbReference type="GO" id="GO:0006281">
    <property type="term" value="P:DNA repair"/>
    <property type="evidence" value="ECO:0007669"/>
    <property type="project" value="UniProtKB-KW"/>
</dbReference>
<dbReference type="STRING" id="446470.Snas_5797"/>
<keyword evidence="6" id="KW-0227">DNA damage</keyword>
<proteinExistence type="inferred from homology"/>
<dbReference type="CDD" id="cd03270">
    <property type="entry name" value="ABC_UvrA_I"/>
    <property type="match status" value="1"/>
</dbReference>
<dbReference type="InterPro" id="IPR003439">
    <property type="entry name" value="ABC_transporter-like_ATP-bd"/>
</dbReference>
<protein>
    <recommendedName>
        <fullName evidence="15">UvrABC system protein A</fullName>
    </recommendedName>
    <alternativeName>
        <fullName evidence="16">Excinuclease ABC subunit A</fullName>
    </alternativeName>
</protein>
<dbReference type="KEGG" id="sna:Snas_5797"/>
<evidence type="ECO:0000256" key="9">
    <source>
        <dbReference type="ARBA" id="ARBA00022833"/>
    </source>
</evidence>
<evidence type="ECO:0000256" key="11">
    <source>
        <dbReference type="ARBA" id="ARBA00022881"/>
    </source>
</evidence>
<evidence type="ECO:0000256" key="3">
    <source>
        <dbReference type="ARBA" id="ARBA00022723"/>
    </source>
</evidence>
<dbReference type="GO" id="GO:0008270">
    <property type="term" value="F:zinc ion binding"/>
    <property type="evidence" value="ECO:0007669"/>
    <property type="project" value="UniProtKB-KW"/>
</dbReference>
<dbReference type="InterPro" id="IPR027417">
    <property type="entry name" value="P-loop_NTPase"/>
</dbReference>
<feature type="domain" description="ABC transporter" evidence="17">
    <location>
        <begin position="1"/>
        <end position="439"/>
    </location>
</feature>
<dbReference type="AlphaFoldDB" id="D3PYZ8"/>
<reference evidence="18 19" key="1">
    <citation type="journal article" date="2009" name="Stand. Genomic Sci.">
        <title>Complete genome sequence of Stackebrandtia nassauensis type strain (LLR-40K-21).</title>
        <authorList>
            <person name="Munk C."/>
            <person name="Lapidus A."/>
            <person name="Copeland A."/>
            <person name="Jando M."/>
            <person name="Mayilraj S."/>
            <person name="Glavina Del Rio T."/>
            <person name="Nolan M."/>
            <person name="Chen F."/>
            <person name="Lucas S."/>
            <person name="Tice H."/>
            <person name="Cheng J.F."/>
            <person name="Han C."/>
            <person name="Detter J.C."/>
            <person name="Bruce D."/>
            <person name="Goodwin L."/>
            <person name="Chain P."/>
            <person name="Pitluck S."/>
            <person name="Goker M."/>
            <person name="Ovchinikova G."/>
            <person name="Pati A."/>
            <person name="Ivanova N."/>
            <person name="Mavromatis K."/>
            <person name="Chen A."/>
            <person name="Palaniappan K."/>
            <person name="Land M."/>
            <person name="Hauser L."/>
            <person name="Chang Y.J."/>
            <person name="Jeffries C.D."/>
            <person name="Bristow J."/>
            <person name="Eisen J.A."/>
            <person name="Markowitz V."/>
            <person name="Hugenholtz P."/>
            <person name="Kyrpides N.C."/>
            <person name="Klenk H.P."/>
        </authorList>
    </citation>
    <scope>NUCLEOTIDE SEQUENCE [LARGE SCALE GENOMIC DNA]</scope>
    <source>
        <strain evidence="19">DSM 44728 / CIP 108903 / NRRL B-16338 / NBRC 102104 / LLR-40K-21</strain>
    </source>
</reference>
<comment type="similarity">
    <text evidence="14">Belongs to the ABC transporter superfamily. UvrA family.</text>
</comment>
<evidence type="ECO:0000256" key="8">
    <source>
        <dbReference type="ARBA" id="ARBA00022771"/>
    </source>
</evidence>
<dbReference type="InterPro" id="IPR041552">
    <property type="entry name" value="UvrA_DNA-bd"/>
</dbReference>
<keyword evidence="9" id="KW-0862">Zinc</keyword>
<evidence type="ECO:0000256" key="2">
    <source>
        <dbReference type="ARBA" id="ARBA00022490"/>
    </source>
</evidence>
<dbReference type="InterPro" id="IPR017871">
    <property type="entry name" value="ABC_transporter-like_CS"/>
</dbReference>
<evidence type="ECO:0000256" key="10">
    <source>
        <dbReference type="ARBA" id="ARBA00022840"/>
    </source>
</evidence>
<dbReference type="Pfam" id="PF00005">
    <property type="entry name" value="ABC_tran"/>
    <property type="match status" value="1"/>
</dbReference>
<evidence type="ECO:0000256" key="6">
    <source>
        <dbReference type="ARBA" id="ARBA00022763"/>
    </source>
</evidence>
<evidence type="ECO:0000256" key="1">
    <source>
        <dbReference type="ARBA" id="ARBA00004496"/>
    </source>
</evidence>
<evidence type="ECO:0000313" key="19">
    <source>
        <dbReference type="Proteomes" id="UP000000844"/>
    </source>
</evidence>
<keyword evidence="10" id="KW-0067">ATP-binding</keyword>
<evidence type="ECO:0000256" key="7">
    <source>
        <dbReference type="ARBA" id="ARBA00022769"/>
    </source>
</evidence>
<dbReference type="RefSeq" id="WP_013020998.1">
    <property type="nucleotide sequence ID" value="NC_013947.1"/>
</dbReference>
<organism evidence="18 19">
    <name type="scientific">Stackebrandtia nassauensis (strain DSM 44728 / CIP 108903 / NRRL B-16338 / NBRC 102104 / LLR-40K-21)</name>
    <dbReference type="NCBI Taxonomy" id="446470"/>
    <lineage>
        <taxon>Bacteria</taxon>
        <taxon>Bacillati</taxon>
        <taxon>Actinomycetota</taxon>
        <taxon>Actinomycetes</taxon>
        <taxon>Glycomycetales</taxon>
        <taxon>Glycomycetaceae</taxon>
        <taxon>Stackebrandtia</taxon>
    </lineage>
</organism>
<evidence type="ECO:0000313" key="18">
    <source>
        <dbReference type="EMBL" id="ADD45427.1"/>
    </source>
</evidence>
<keyword evidence="5" id="KW-0547">Nucleotide-binding</keyword>
<keyword evidence="3" id="KW-0479">Metal-binding</keyword>
<evidence type="ECO:0000259" key="17">
    <source>
        <dbReference type="PROSITE" id="PS50893"/>
    </source>
</evidence>
<keyword evidence="8" id="KW-0863">Zinc-finger</keyword>
<dbReference type="HOGENOM" id="CLU_001370_2_1_11"/>
<evidence type="ECO:0000256" key="14">
    <source>
        <dbReference type="ARBA" id="ARBA00038000"/>
    </source>
</evidence>